<dbReference type="InterPro" id="IPR050223">
    <property type="entry name" value="D-isomer_2-hydroxyacid_DH"/>
</dbReference>
<evidence type="ECO:0000313" key="5">
    <source>
        <dbReference type="Proteomes" id="UP000315344"/>
    </source>
</evidence>
<dbReference type="AlphaFoldDB" id="A0A533I2K5"/>
<dbReference type="PANTHER" id="PTHR10996:SF178">
    <property type="entry name" value="2-HYDROXYACID DEHYDROGENASE YGL185C-RELATED"/>
    <property type="match status" value="1"/>
</dbReference>
<accession>A0A533I2K5</accession>
<feature type="domain" description="D-isomer specific 2-hydroxyacid dehydrogenase NAD-binding" evidence="3">
    <location>
        <begin position="105"/>
        <end position="278"/>
    </location>
</feature>
<proteinExistence type="predicted"/>
<dbReference type="GO" id="GO:0005829">
    <property type="term" value="C:cytosol"/>
    <property type="evidence" value="ECO:0007669"/>
    <property type="project" value="TreeGrafter"/>
</dbReference>
<dbReference type="SUPFAM" id="SSF51735">
    <property type="entry name" value="NAD(P)-binding Rossmann-fold domains"/>
    <property type="match status" value="1"/>
</dbReference>
<dbReference type="PANTHER" id="PTHR10996">
    <property type="entry name" value="2-HYDROXYACID DEHYDROGENASE-RELATED"/>
    <property type="match status" value="1"/>
</dbReference>
<dbReference type="InterPro" id="IPR036291">
    <property type="entry name" value="NAD(P)-bd_dom_sf"/>
</dbReference>
<dbReference type="Gene3D" id="3.40.50.720">
    <property type="entry name" value="NAD(P)-binding Rossmann-like Domain"/>
    <property type="match status" value="2"/>
</dbReference>
<organism evidence="4 5">
    <name type="scientific">Paracoccus denitrificans</name>
    <dbReference type="NCBI Taxonomy" id="266"/>
    <lineage>
        <taxon>Bacteria</taxon>
        <taxon>Pseudomonadati</taxon>
        <taxon>Pseudomonadota</taxon>
        <taxon>Alphaproteobacteria</taxon>
        <taxon>Rhodobacterales</taxon>
        <taxon>Paracoccaceae</taxon>
        <taxon>Paracoccus</taxon>
    </lineage>
</organism>
<dbReference type="GO" id="GO:0030267">
    <property type="term" value="F:glyoxylate reductase (NADPH) activity"/>
    <property type="evidence" value="ECO:0007669"/>
    <property type="project" value="TreeGrafter"/>
</dbReference>
<dbReference type="Pfam" id="PF02826">
    <property type="entry name" value="2-Hacid_dh_C"/>
    <property type="match status" value="1"/>
</dbReference>
<dbReference type="CDD" id="cd05300">
    <property type="entry name" value="2-Hacid_dh_1"/>
    <property type="match status" value="1"/>
</dbReference>
<evidence type="ECO:0000256" key="2">
    <source>
        <dbReference type="ARBA" id="ARBA00023027"/>
    </source>
</evidence>
<keyword evidence="2" id="KW-0520">NAD</keyword>
<comment type="caution">
    <text evidence="4">The sequence shown here is derived from an EMBL/GenBank/DDBJ whole genome shotgun (WGS) entry which is preliminary data.</text>
</comment>
<dbReference type="GO" id="GO:0016618">
    <property type="term" value="F:hydroxypyruvate reductase [NAD(P)H] activity"/>
    <property type="evidence" value="ECO:0007669"/>
    <property type="project" value="TreeGrafter"/>
</dbReference>
<name>A0A533I2K5_PARDE</name>
<evidence type="ECO:0000259" key="3">
    <source>
        <dbReference type="Pfam" id="PF02826"/>
    </source>
</evidence>
<dbReference type="SUPFAM" id="SSF52283">
    <property type="entry name" value="Formate/glycerate dehydrogenase catalytic domain-like"/>
    <property type="match status" value="1"/>
</dbReference>
<evidence type="ECO:0000313" key="4">
    <source>
        <dbReference type="EMBL" id="TKW64022.1"/>
    </source>
</evidence>
<dbReference type="GO" id="GO:0051287">
    <property type="term" value="F:NAD binding"/>
    <property type="evidence" value="ECO:0007669"/>
    <property type="project" value="InterPro"/>
</dbReference>
<evidence type="ECO:0000256" key="1">
    <source>
        <dbReference type="ARBA" id="ARBA00023002"/>
    </source>
</evidence>
<gene>
    <name evidence="4" type="ORF">DI616_18870</name>
</gene>
<dbReference type="Proteomes" id="UP000315344">
    <property type="component" value="Unassembled WGS sequence"/>
</dbReference>
<protein>
    <submittedName>
        <fullName evidence="4">D-2-hydroxyacid dehydrogenase</fullName>
    </submittedName>
</protein>
<keyword evidence="1" id="KW-0560">Oxidoreductase</keyword>
<dbReference type="InterPro" id="IPR006140">
    <property type="entry name" value="D-isomer_DH_NAD-bd"/>
</dbReference>
<dbReference type="EMBL" id="VAFL01000026">
    <property type="protein sequence ID" value="TKW64022.1"/>
    <property type="molecule type" value="Genomic_DNA"/>
</dbReference>
<sequence length="316" mass="34169">MTNVLILDEHADWYARELSRERQDFTFYAAKTPEDAKAQAAQSEILIGLAPRIPADLVAEMGKLKWVQALTTGVDNLQSMQELPEDVALTSCGGFHGPQMSELAVMLMLACARRLPQMITDQRAGKWNRWEQPLLRDKTVCIIGLGSIAEYLAGLCAAFGMRVTGVSDGRSEAPGIDHIYPRARIADAAAEADFLTVLVPYSPRTHHIVDASVLAAMKLSAVLVNIARGGCVDEDALLDSLRNGRIAGAGLDVFAMEPLPADSPFRSLPNVIITPHIGGYADVYRQQALPILIANLDAYAKGGTKALPMINRGPQP</sequence>
<reference evidence="4 5" key="1">
    <citation type="journal article" date="2017" name="Nat. Commun.">
        <title>In situ click chemistry generation of cyclooxygenase-2 inhibitors.</title>
        <authorList>
            <person name="Bhardwaj A."/>
            <person name="Kaur J."/>
            <person name="Wuest M."/>
            <person name="Wuest F."/>
        </authorList>
    </citation>
    <scope>NUCLEOTIDE SEQUENCE [LARGE SCALE GENOMIC DNA]</scope>
    <source>
        <strain evidence="4">S2_012_000_R3_94</strain>
    </source>
</reference>